<dbReference type="Pfam" id="PF13177">
    <property type="entry name" value="DNA_pol3_delta2"/>
    <property type="match status" value="1"/>
</dbReference>
<dbReference type="SUPFAM" id="SSF52540">
    <property type="entry name" value="P-loop containing nucleoside triphosphate hydrolases"/>
    <property type="match status" value="1"/>
</dbReference>
<protein>
    <submittedName>
        <fullName evidence="1">DNA polymerase-3 subunit delta</fullName>
    </submittedName>
</protein>
<gene>
    <name evidence="1" type="ORF">SAMN02745702_02641</name>
</gene>
<keyword evidence="2" id="KW-1185">Reference proteome</keyword>
<proteinExistence type="predicted"/>
<name>A0A1T4WSH1_9BACT</name>
<dbReference type="OrthoDB" id="9811073at2"/>
<dbReference type="RefSeq" id="WP_159446008.1">
    <property type="nucleotide sequence ID" value="NZ_FUYA01000010.1"/>
</dbReference>
<evidence type="ECO:0000313" key="1">
    <source>
        <dbReference type="EMBL" id="SKA80322.1"/>
    </source>
</evidence>
<reference evidence="1 2" key="1">
    <citation type="submission" date="2017-02" db="EMBL/GenBank/DDBJ databases">
        <authorList>
            <person name="Peterson S.W."/>
        </authorList>
    </citation>
    <scope>NUCLEOTIDE SEQUENCE [LARGE SCALE GENOMIC DNA]</scope>
    <source>
        <strain evidence="1 2">DSM 18034</strain>
    </source>
</reference>
<organism evidence="1 2">
    <name type="scientific">Desulfobaculum bizertense DSM 18034</name>
    <dbReference type="NCBI Taxonomy" id="1121442"/>
    <lineage>
        <taxon>Bacteria</taxon>
        <taxon>Pseudomonadati</taxon>
        <taxon>Thermodesulfobacteriota</taxon>
        <taxon>Desulfovibrionia</taxon>
        <taxon>Desulfovibrionales</taxon>
        <taxon>Desulfovibrionaceae</taxon>
        <taxon>Desulfobaculum</taxon>
    </lineage>
</organism>
<dbReference type="InterPro" id="IPR027417">
    <property type="entry name" value="P-loop_NTPase"/>
</dbReference>
<dbReference type="Proteomes" id="UP000189733">
    <property type="component" value="Unassembled WGS sequence"/>
</dbReference>
<accession>A0A1T4WSH1</accession>
<dbReference type="EMBL" id="FUYA01000010">
    <property type="protein sequence ID" value="SKA80322.1"/>
    <property type="molecule type" value="Genomic_DNA"/>
</dbReference>
<dbReference type="Gene3D" id="3.40.50.300">
    <property type="entry name" value="P-loop containing nucleotide triphosphate hydrolases"/>
    <property type="match status" value="1"/>
</dbReference>
<dbReference type="STRING" id="1121442.SAMN02745702_02641"/>
<sequence>MEHAHTMHISDILQRLKNDPPQVLLLEGGSTDERIEAARFWAKLNNCESGSACGHCPACIQVEEGAHADVITLDGREGKIKIDTIRELKPLFGQSPRGNGKRVVIFIEAQELLVPSANALLKTLEEPCPGTLFVLLAPHRERLLPTLVSRSWVLTLPWPHHPPLSEETLEWLKSFEAFLQTGKGWFKKSSAKGAMNKDIALQIIQGCRRELALLLSGQDAGSLGRLLAARLDLARLKKFDLSMSYAEDALNLPTAVNPNLVIDWLATHCFDLMHR</sequence>
<dbReference type="AlphaFoldDB" id="A0A1T4WSH1"/>
<evidence type="ECO:0000313" key="2">
    <source>
        <dbReference type="Proteomes" id="UP000189733"/>
    </source>
</evidence>